<dbReference type="InterPro" id="IPR013785">
    <property type="entry name" value="Aldolase_TIM"/>
</dbReference>
<dbReference type="InterPro" id="IPR001381">
    <property type="entry name" value="DHquinase_I"/>
</dbReference>
<name>A0A4Q2CZI4_9AGAR</name>
<sequence length="246" mass="27290">MISLTSLETSLRDGAALPRHSPTRTNRRLFKHLIGVQPNFEPGRTRPYFPCLIDLEVRQAFLCIEELAEGVDALELRVNLSKPGKSYETIGDLYYPVDLVCCRVGWTSAPGLPIVFTVRTKSQGRSFSDKVEKEALVMSNTGLRPGVEYLDVEIPPPEKAIQDLISKKGTSQIDITQVISQAKDKVQLFTTGRQPLCGIPTCAPSAPETSKPCSLVIIKRPTSTSQHRTHTPRILERSGGTRRRHS</sequence>
<feature type="region of interest" description="Disordered" evidence="1">
    <location>
        <begin position="221"/>
        <end position="246"/>
    </location>
</feature>
<dbReference type="OrthoDB" id="204377at2759"/>
<accession>A0A4Q2CZI4</accession>
<evidence type="ECO:0000313" key="2">
    <source>
        <dbReference type="EMBL" id="RXW11832.1"/>
    </source>
</evidence>
<dbReference type="Pfam" id="PF01487">
    <property type="entry name" value="DHquinase_I"/>
    <property type="match status" value="1"/>
</dbReference>
<gene>
    <name evidence="2" type="ORF">EST38_g14021</name>
</gene>
<dbReference type="Proteomes" id="UP000290288">
    <property type="component" value="Unassembled WGS sequence"/>
</dbReference>
<dbReference type="SUPFAM" id="SSF51569">
    <property type="entry name" value="Aldolase"/>
    <property type="match status" value="1"/>
</dbReference>
<evidence type="ECO:0000256" key="1">
    <source>
        <dbReference type="SAM" id="MobiDB-lite"/>
    </source>
</evidence>
<proteinExistence type="predicted"/>
<keyword evidence="3" id="KW-1185">Reference proteome</keyword>
<dbReference type="AlphaFoldDB" id="A0A4Q2CZI4"/>
<dbReference type="STRING" id="2316362.A0A4Q2CZI4"/>
<organism evidence="2 3">
    <name type="scientific">Candolleomyces aberdarensis</name>
    <dbReference type="NCBI Taxonomy" id="2316362"/>
    <lineage>
        <taxon>Eukaryota</taxon>
        <taxon>Fungi</taxon>
        <taxon>Dikarya</taxon>
        <taxon>Basidiomycota</taxon>
        <taxon>Agaricomycotina</taxon>
        <taxon>Agaricomycetes</taxon>
        <taxon>Agaricomycetidae</taxon>
        <taxon>Agaricales</taxon>
        <taxon>Agaricineae</taxon>
        <taxon>Psathyrellaceae</taxon>
        <taxon>Candolleomyces</taxon>
    </lineage>
</organism>
<dbReference type="EMBL" id="SDEE01001574">
    <property type="protein sequence ID" value="RXW11832.1"/>
    <property type="molecule type" value="Genomic_DNA"/>
</dbReference>
<protein>
    <submittedName>
        <fullName evidence="2">Uncharacterized protein</fullName>
    </submittedName>
</protein>
<comment type="caution">
    <text evidence="2">The sequence shown here is derived from an EMBL/GenBank/DDBJ whole genome shotgun (WGS) entry which is preliminary data.</text>
</comment>
<evidence type="ECO:0000313" key="3">
    <source>
        <dbReference type="Proteomes" id="UP000290288"/>
    </source>
</evidence>
<dbReference type="Gene3D" id="3.20.20.70">
    <property type="entry name" value="Aldolase class I"/>
    <property type="match status" value="1"/>
</dbReference>
<reference evidence="2 3" key="1">
    <citation type="submission" date="2019-01" db="EMBL/GenBank/DDBJ databases">
        <title>Draft genome sequence of Psathyrella aberdarensis IHI B618.</title>
        <authorList>
            <person name="Buettner E."/>
            <person name="Kellner H."/>
        </authorList>
    </citation>
    <scope>NUCLEOTIDE SEQUENCE [LARGE SCALE GENOMIC DNA]</scope>
    <source>
        <strain evidence="2 3">IHI B618</strain>
    </source>
</reference>
<dbReference type="GO" id="GO:0003855">
    <property type="term" value="F:3-dehydroquinate dehydratase activity"/>
    <property type="evidence" value="ECO:0007669"/>
    <property type="project" value="InterPro"/>
</dbReference>